<feature type="transmembrane region" description="Helical" evidence="1">
    <location>
        <begin position="957"/>
        <end position="982"/>
    </location>
</feature>
<comment type="caution">
    <text evidence="2">The sequence shown here is derived from an EMBL/GenBank/DDBJ whole genome shotgun (WGS) entry which is preliminary data.</text>
</comment>
<accession>A0A841RA90</accession>
<sequence>MTLGTFSVRNGVLINILMVTLLILGVFSLRRLPQEQFAEVPFYWANIAVPFPGVSAEDVEQLLSVPIENEMQGLDDVDEIRSVSSEGLSLVSVRFESDISSERFDKLFQDVRTRFSRVRLPEGTLQENISSFSSNDFAPVIEVVLSGNSDYASLVETAEAMSDEMSRINEVSSVELVGARDRQVSIVIDQNRLDSLGLTLDNVVLALQARNLNVPGGTVSTNSRDYLVRTVGSVEGVDQFGEVIVKRGRNGSGIVKIRDVASVVKEYEDDGSEARFNGETSVSIRVAKIPRGNSVKIAEEVKRISAEWESRLTDDIKITLLNDSTVQIRSSLDVLLNNALFGLLLLVLILFFFVGLRNAVMTAIGIPLTFAITFMILDVMGETFNSNTLFGLVLVLGLIVDHAIVIIENSFRLQQEGLSRHDAAIKGTDQVVFPVIAATATTVAAFLPLMILPGTIGKFLRVIPLTVSIALIASTFEALVFIPSHYAEWPGGKKIRKEGRFFDPFKKAYSRILEKLYKRKGLAVAGAMFIMFGLLGLTGALNIDLFSAEDYTYFTIDIEMPAGTTRDRTDRVVKQYEERLFPLAGNGEVVSISTSIGFLSSQDGNTSQGNVAQILVDLTEQNDGRIRSISTIMGDVREMTRSIPGPENVFFRKAVNGPPQSSPVSYQLFGDNLEGLKLVSRAIVDRLRTYPELLNIEDDFSGGSPELRVIVNEERAAAYGLSVLTIGQYIRAAVDGIQATTYVEDNQSIDVIVRYERAGLFRADQLEQLLIPTPAGAKVPFSAVAGIEEATSLSTIQRVDGKRVVSISAGAYTNETVPDINKDIEALAAEYAVAYPDQILSVGGEFADFETLIFDILRIFLIGVFLIYLILGTQFKSYSQPFLILLSVPMAFAGIILYLFVSRTPFSTTVLYAGVALAGIAVNDAIVLISFINELREKGMAVAAAVKEAAATRLRPILLTSLTTIAGLLPTAIGIGGVSVVWQPMASTIIFGLLFSTLTALLLIPLMYGLLYGRKDKHESN</sequence>
<dbReference type="Proteomes" id="UP000587760">
    <property type="component" value="Unassembled WGS sequence"/>
</dbReference>
<dbReference type="SUPFAM" id="SSF82693">
    <property type="entry name" value="Multidrug efflux transporter AcrB pore domain, PN1, PN2, PC1 and PC2 subdomains"/>
    <property type="match status" value="3"/>
</dbReference>
<evidence type="ECO:0000256" key="1">
    <source>
        <dbReference type="SAM" id="Phobius"/>
    </source>
</evidence>
<feature type="transmembrane region" description="Helical" evidence="1">
    <location>
        <begin position="359"/>
        <end position="377"/>
    </location>
</feature>
<dbReference type="PANTHER" id="PTHR32063">
    <property type="match status" value="1"/>
</dbReference>
<keyword evidence="1" id="KW-0812">Transmembrane</keyword>
<feature type="transmembrane region" description="Helical" evidence="1">
    <location>
        <begin position="883"/>
        <end position="901"/>
    </location>
</feature>
<dbReference type="RefSeq" id="WP_184744541.1">
    <property type="nucleotide sequence ID" value="NZ_JACHGJ010000002.1"/>
</dbReference>
<feature type="transmembrane region" description="Helical" evidence="1">
    <location>
        <begin position="913"/>
        <end position="932"/>
    </location>
</feature>
<feature type="transmembrane region" description="Helical" evidence="1">
    <location>
        <begin position="431"/>
        <end position="451"/>
    </location>
</feature>
<dbReference type="EMBL" id="JACHGJ010000002">
    <property type="protein sequence ID" value="MBB6479362.1"/>
    <property type="molecule type" value="Genomic_DNA"/>
</dbReference>
<dbReference type="PANTHER" id="PTHR32063:SF33">
    <property type="entry name" value="RND SUPERFAMILY EFFLUX PUMP PERMEASE COMPONENT"/>
    <property type="match status" value="1"/>
</dbReference>
<dbReference type="Gene3D" id="3.30.70.1430">
    <property type="entry name" value="Multidrug efflux transporter AcrB pore domain"/>
    <property type="match status" value="2"/>
</dbReference>
<reference evidence="2 3" key="1">
    <citation type="submission" date="2020-08" db="EMBL/GenBank/DDBJ databases">
        <title>Genomic Encyclopedia of Type Strains, Phase IV (KMG-IV): sequencing the most valuable type-strain genomes for metagenomic binning, comparative biology and taxonomic classification.</title>
        <authorList>
            <person name="Goeker M."/>
        </authorList>
    </citation>
    <scope>NUCLEOTIDE SEQUENCE [LARGE SCALE GENOMIC DNA]</scope>
    <source>
        <strain evidence="2 3">DSM 2461</strain>
    </source>
</reference>
<gene>
    <name evidence="2" type="ORF">HNR50_001020</name>
</gene>
<feature type="transmembrane region" description="Helical" evidence="1">
    <location>
        <begin position="988"/>
        <end position="1011"/>
    </location>
</feature>
<dbReference type="SUPFAM" id="SSF82866">
    <property type="entry name" value="Multidrug efflux transporter AcrB transmembrane domain"/>
    <property type="match status" value="2"/>
</dbReference>
<evidence type="ECO:0000313" key="3">
    <source>
        <dbReference type="Proteomes" id="UP000587760"/>
    </source>
</evidence>
<dbReference type="GO" id="GO:0005886">
    <property type="term" value="C:plasma membrane"/>
    <property type="evidence" value="ECO:0007669"/>
    <property type="project" value="TreeGrafter"/>
</dbReference>
<dbReference type="InterPro" id="IPR027463">
    <property type="entry name" value="AcrB_DN_DC_subdom"/>
</dbReference>
<protein>
    <submittedName>
        <fullName evidence="2">Multidrug efflux pump subunit AcrB</fullName>
    </submittedName>
</protein>
<dbReference type="GO" id="GO:0042910">
    <property type="term" value="F:xenobiotic transmembrane transporter activity"/>
    <property type="evidence" value="ECO:0007669"/>
    <property type="project" value="TreeGrafter"/>
</dbReference>
<dbReference type="InterPro" id="IPR001036">
    <property type="entry name" value="Acrflvin-R"/>
</dbReference>
<keyword evidence="1" id="KW-0472">Membrane</keyword>
<dbReference type="Gene3D" id="3.30.70.1440">
    <property type="entry name" value="Multidrug efflux transporter AcrB pore domain"/>
    <property type="match status" value="1"/>
</dbReference>
<dbReference type="Gene3D" id="3.30.70.1320">
    <property type="entry name" value="Multidrug efflux transporter AcrB pore domain like"/>
    <property type="match status" value="1"/>
</dbReference>
<dbReference type="Gene3D" id="3.30.2090.10">
    <property type="entry name" value="Multidrug efflux transporter AcrB TolC docking domain, DN and DC subdomains"/>
    <property type="match status" value="2"/>
</dbReference>
<feature type="transmembrane region" description="Helical" evidence="1">
    <location>
        <begin position="12"/>
        <end position="29"/>
    </location>
</feature>
<name>A0A841RA90_9SPIO</name>
<dbReference type="SUPFAM" id="SSF82714">
    <property type="entry name" value="Multidrug efflux transporter AcrB TolC docking domain, DN and DC subdomains"/>
    <property type="match status" value="2"/>
</dbReference>
<dbReference type="PRINTS" id="PR00702">
    <property type="entry name" value="ACRIFLAVINRP"/>
</dbReference>
<dbReference type="Pfam" id="PF00873">
    <property type="entry name" value="ACR_tran"/>
    <property type="match status" value="1"/>
</dbReference>
<dbReference type="Gene3D" id="1.20.1640.10">
    <property type="entry name" value="Multidrug efflux transporter AcrB transmembrane domain"/>
    <property type="match status" value="2"/>
</dbReference>
<feature type="transmembrane region" description="Helical" evidence="1">
    <location>
        <begin position="521"/>
        <end position="541"/>
    </location>
</feature>
<feature type="transmembrane region" description="Helical" evidence="1">
    <location>
        <begin position="334"/>
        <end position="354"/>
    </location>
</feature>
<keyword evidence="1" id="KW-1133">Transmembrane helix</keyword>
<keyword evidence="3" id="KW-1185">Reference proteome</keyword>
<feature type="transmembrane region" description="Helical" evidence="1">
    <location>
        <begin position="389"/>
        <end position="411"/>
    </location>
</feature>
<feature type="transmembrane region" description="Helical" evidence="1">
    <location>
        <begin position="852"/>
        <end position="871"/>
    </location>
</feature>
<feature type="transmembrane region" description="Helical" evidence="1">
    <location>
        <begin position="463"/>
        <end position="487"/>
    </location>
</feature>
<proteinExistence type="predicted"/>
<dbReference type="AlphaFoldDB" id="A0A841RA90"/>
<evidence type="ECO:0000313" key="2">
    <source>
        <dbReference type="EMBL" id="MBB6479362.1"/>
    </source>
</evidence>
<organism evidence="2 3">
    <name type="scientific">Spirochaeta isovalerica</name>
    <dbReference type="NCBI Taxonomy" id="150"/>
    <lineage>
        <taxon>Bacteria</taxon>
        <taxon>Pseudomonadati</taxon>
        <taxon>Spirochaetota</taxon>
        <taxon>Spirochaetia</taxon>
        <taxon>Spirochaetales</taxon>
        <taxon>Spirochaetaceae</taxon>
        <taxon>Spirochaeta</taxon>
    </lineage>
</organism>